<feature type="domain" description="DUF305" evidence="3">
    <location>
        <begin position="74"/>
        <end position="221"/>
    </location>
</feature>
<dbReference type="PROSITE" id="PS51257">
    <property type="entry name" value="PROKAR_LIPOPROTEIN"/>
    <property type="match status" value="1"/>
</dbReference>
<dbReference type="PANTHER" id="PTHR36933">
    <property type="entry name" value="SLL0788 PROTEIN"/>
    <property type="match status" value="1"/>
</dbReference>
<name>A0A5C8EHP5_BRAPL</name>
<dbReference type="InterPro" id="IPR012347">
    <property type="entry name" value="Ferritin-like"/>
</dbReference>
<gene>
    <name evidence="4" type="ORF">EPJ72_11100</name>
</gene>
<proteinExistence type="predicted"/>
<feature type="coiled-coil region" evidence="1">
    <location>
        <begin position="200"/>
        <end position="227"/>
    </location>
</feature>
<sequence length="227" mass="25234">MRNFLTLITIIMMLVFTVSCSQKTDTTSAAENNIAQNNTAENAHASHSASGSKIIDAMHAPMMAQPFEKTKNIDVDFLVNMIPHHQGAIDSSKILLETTTNETLKTLANNIIQAQEKEIEEFKALVEELKAKNTDYSNIDTVAFGNEAEKIMNDMMMEMSMIEVTADNDIDFIRGMIPHHQTAVDASKQILASTKDDKIKEIANRIIADQEKEIADMNNLLTSLTSK</sequence>
<feature type="chain" id="PRO_5022980739" evidence="2">
    <location>
        <begin position="24"/>
        <end position="227"/>
    </location>
</feature>
<evidence type="ECO:0000313" key="4">
    <source>
        <dbReference type="EMBL" id="TXJ37246.1"/>
    </source>
</evidence>
<feature type="coiled-coil region" evidence="1">
    <location>
        <begin position="112"/>
        <end position="139"/>
    </location>
</feature>
<evidence type="ECO:0000313" key="5">
    <source>
        <dbReference type="Proteomes" id="UP000323176"/>
    </source>
</evidence>
<dbReference type="Proteomes" id="UP000323176">
    <property type="component" value="Unassembled WGS sequence"/>
</dbReference>
<dbReference type="PANTHER" id="PTHR36933:SF1">
    <property type="entry name" value="SLL0788 PROTEIN"/>
    <property type="match status" value="1"/>
</dbReference>
<dbReference type="EMBL" id="SAXY01000066">
    <property type="protein sequence ID" value="TXJ37246.1"/>
    <property type="molecule type" value="Genomic_DNA"/>
</dbReference>
<feature type="signal peptide" evidence="2">
    <location>
        <begin position="1"/>
        <end position="23"/>
    </location>
</feature>
<accession>A0A5C8EHP5</accession>
<protein>
    <submittedName>
        <fullName evidence="4">DUF305 domain-containing protein</fullName>
    </submittedName>
</protein>
<comment type="caution">
    <text evidence="4">The sequence shown here is derived from an EMBL/GenBank/DDBJ whole genome shotgun (WGS) entry which is preliminary data.</text>
</comment>
<reference evidence="4 5" key="1">
    <citation type="journal article" date="1992" name="Lakartidningen">
        <title>[Penicillin V and not amoxicillin is the first choice preparation in acute otitis].</title>
        <authorList>
            <person name="Kamme C."/>
            <person name="Lundgren K."/>
            <person name="Prellner K."/>
        </authorList>
    </citation>
    <scope>NUCLEOTIDE SEQUENCE [LARGE SCALE GENOMIC DNA]</scope>
    <source>
        <strain evidence="4 5">PC5538III-hc</strain>
    </source>
</reference>
<evidence type="ECO:0000256" key="2">
    <source>
        <dbReference type="SAM" id="SignalP"/>
    </source>
</evidence>
<dbReference type="AlphaFoldDB" id="A0A5C8EHP5"/>
<keyword evidence="1" id="KW-0175">Coiled coil</keyword>
<dbReference type="Pfam" id="PF03713">
    <property type="entry name" value="DUF305"/>
    <property type="match status" value="1"/>
</dbReference>
<evidence type="ECO:0000259" key="3">
    <source>
        <dbReference type="Pfam" id="PF03713"/>
    </source>
</evidence>
<organism evidence="4 5">
    <name type="scientific">Brachyspira pilosicoli</name>
    <name type="common">Serpulina pilosicoli</name>
    <dbReference type="NCBI Taxonomy" id="52584"/>
    <lineage>
        <taxon>Bacteria</taxon>
        <taxon>Pseudomonadati</taxon>
        <taxon>Spirochaetota</taxon>
        <taxon>Spirochaetia</taxon>
        <taxon>Brachyspirales</taxon>
        <taxon>Brachyspiraceae</taxon>
        <taxon>Brachyspira</taxon>
    </lineage>
</organism>
<dbReference type="InterPro" id="IPR005183">
    <property type="entry name" value="DUF305_CopM-like"/>
</dbReference>
<dbReference type="OrthoDB" id="8603558at2"/>
<keyword evidence="2" id="KW-0732">Signal</keyword>
<evidence type="ECO:0000256" key="1">
    <source>
        <dbReference type="SAM" id="Coils"/>
    </source>
</evidence>
<dbReference type="Gene3D" id="1.20.1260.10">
    <property type="match status" value="2"/>
</dbReference>